<name>A0A0N4TBN9_BRUPA</name>
<organism evidence="11">
    <name type="scientific">Brugia pahangi</name>
    <name type="common">Filarial nematode worm</name>
    <dbReference type="NCBI Taxonomy" id="6280"/>
    <lineage>
        <taxon>Eukaryota</taxon>
        <taxon>Metazoa</taxon>
        <taxon>Ecdysozoa</taxon>
        <taxon>Nematoda</taxon>
        <taxon>Chromadorea</taxon>
        <taxon>Rhabditida</taxon>
        <taxon>Spirurina</taxon>
        <taxon>Spiruromorpha</taxon>
        <taxon>Filarioidea</taxon>
        <taxon>Onchocercidae</taxon>
        <taxon>Brugia</taxon>
    </lineage>
</organism>
<evidence type="ECO:0000256" key="3">
    <source>
        <dbReference type="ARBA" id="ARBA00022448"/>
    </source>
</evidence>
<dbReference type="SUPFAM" id="SSF81338">
    <property type="entry name" value="Aquaporin-like"/>
    <property type="match status" value="1"/>
</dbReference>
<dbReference type="STRING" id="6280.A0A0N4TBN9"/>
<evidence type="ECO:0000256" key="2">
    <source>
        <dbReference type="ARBA" id="ARBA00006175"/>
    </source>
</evidence>
<keyword evidence="10" id="KW-1185">Reference proteome</keyword>
<dbReference type="Proteomes" id="UP000278627">
    <property type="component" value="Unassembled WGS sequence"/>
</dbReference>
<keyword evidence="5 8" id="KW-1133">Transmembrane helix</keyword>
<feature type="transmembrane region" description="Helical" evidence="8">
    <location>
        <begin position="21"/>
        <end position="43"/>
    </location>
</feature>
<protein>
    <submittedName>
        <fullName evidence="11">Lipopolysaccharide biosynthesis protein</fullName>
    </submittedName>
</protein>
<keyword evidence="6 8" id="KW-0472">Membrane</keyword>
<comment type="function">
    <text evidence="7">Aquaglyceroporin that may modulate the water content and osmolytes during anhydrobiosis.</text>
</comment>
<dbReference type="GO" id="GO:0015254">
    <property type="term" value="F:glycerol channel activity"/>
    <property type="evidence" value="ECO:0007669"/>
    <property type="project" value="TreeGrafter"/>
</dbReference>
<evidence type="ECO:0000256" key="7">
    <source>
        <dbReference type="ARBA" id="ARBA00045280"/>
    </source>
</evidence>
<reference evidence="9 10" key="2">
    <citation type="submission" date="2018-11" db="EMBL/GenBank/DDBJ databases">
        <authorList>
            <consortium name="Pathogen Informatics"/>
        </authorList>
    </citation>
    <scope>NUCLEOTIDE SEQUENCE [LARGE SCALE GENOMIC DNA]</scope>
</reference>
<comment type="subcellular location">
    <subcellularLocation>
        <location evidence="1">Membrane</location>
        <topology evidence="1">Multi-pass membrane protein</topology>
    </subcellularLocation>
</comment>
<dbReference type="Pfam" id="PF00230">
    <property type="entry name" value="MIP"/>
    <property type="match status" value="1"/>
</dbReference>
<proteinExistence type="inferred from homology"/>
<evidence type="ECO:0000256" key="1">
    <source>
        <dbReference type="ARBA" id="ARBA00004141"/>
    </source>
</evidence>
<evidence type="ECO:0000256" key="4">
    <source>
        <dbReference type="ARBA" id="ARBA00022692"/>
    </source>
</evidence>
<dbReference type="Gene3D" id="1.20.1080.10">
    <property type="entry name" value="Glycerol uptake facilitator protein"/>
    <property type="match status" value="1"/>
</dbReference>
<keyword evidence="4 8" id="KW-0812">Transmembrane</keyword>
<dbReference type="PANTHER" id="PTHR43829">
    <property type="entry name" value="AQUAPORIN OR AQUAGLYCEROPORIN RELATED"/>
    <property type="match status" value="1"/>
</dbReference>
<comment type="similarity">
    <text evidence="2">Belongs to the MIP/aquaporin (TC 1.A.8) family.</text>
</comment>
<sequence length="94" mass="10627">MHHMERLKKYGRIEKELARNLLAEFYGTALLRFIGTGVMAQFVLSPGTSSSPVQINIGWGLAIALSVYVAWETSGNLQYLYEVVLYLKRSCFLP</sequence>
<dbReference type="EMBL" id="UZAD01004095">
    <property type="protein sequence ID" value="VDN86777.1"/>
    <property type="molecule type" value="Genomic_DNA"/>
</dbReference>
<dbReference type="WBParaSite" id="BPAG_0000562601-mRNA-1">
    <property type="protein sequence ID" value="BPAG_0000562601-mRNA-1"/>
    <property type="gene ID" value="BPAG_0000562601"/>
</dbReference>
<accession>A0A0N4TBN9</accession>
<evidence type="ECO:0000313" key="11">
    <source>
        <dbReference type="WBParaSite" id="BPAG_0000562601-mRNA-1"/>
    </source>
</evidence>
<evidence type="ECO:0000256" key="8">
    <source>
        <dbReference type="SAM" id="Phobius"/>
    </source>
</evidence>
<dbReference type="PANTHER" id="PTHR43829:SF9">
    <property type="entry name" value="AQUAPORIN-9"/>
    <property type="match status" value="1"/>
</dbReference>
<evidence type="ECO:0000256" key="5">
    <source>
        <dbReference type="ARBA" id="ARBA00022989"/>
    </source>
</evidence>
<dbReference type="InterPro" id="IPR050363">
    <property type="entry name" value="MIP/Aquaporin"/>
</dbReference>
<dbReference type="GO" id="GO:0015250">
    <property type="term" value="F:water channel activity"/>
    <property type="evidence" value="ECO:0007669"/>
    <property type="project" value="TreeGrafter"/>
</dbReference>
<dbReference type="InterPro" id="IPR000425">
    <property type="entry name" value="MIP"/>
</dbReference>
<keyword evidence="3" id="KW-0813">Transport</keyword>
<evidence type="ECO:0000313" key="10">
    <source>
        <dbReference type="Proteomes" id="UP000278627"/>
    </source>
</evidence>
<reference evidence="11" key="1">
    <citation type="submission" date="2017-02" db="UniProtKB">
        <authorList>
            <consortium name="WormBaseParasite"/>
        </authorList>
    </citation>
    <scope>IDENTIFICATION</scope>
</reference>
<gene>
    <name evidence="9" type="ORF">BPAG_LOCUS5591</name>
</gene>
<evidence type="ECO:0000313" key="9">
    <source>
        <dbReference type="EMBL" id="VDN86777.1"/>
    </source>
</evidence>
<dbReference type="InterPro" id="IPR023271">
    <property type="entry name" value="Aquaporin-like"/>
</dbReference>
<evidence type="ECO:0000256" key="6">
    <source>
        <dbReference type="ARBA" id="ARBA00023136"/>
    </source>
</evidence>
<feature type="transmembrane region" description="Helical" evidence="8">
    <location>
        <begin position="55"/>
        <end position="71"/>
    </location>
</feature>
<dbReference type="GO" id="GO:0016323">
    <property type="term" value="C:basolateral plasma membrane"/>
    <property type="evidence" value="ECO:0007669"/>
    <property type="project" value="TreeGrafter"/>
</dbReference>
<dbReference type="AlphaFoldDB" id="A0A0N4TBN9"/>